<sequence length="479" mass="50078">MAFGAPLLLSSLNPAAVAAGADIPDAVTIDGVTLSRSDLLGAATSVAERVARAERVAVLARPTVRTVLAVVGSLLAGVTVVPVPPDSGAAELAHILADSGAQAWLGDAPDHTDLPVIPVRVHARSWHTYPEPDPAAPAFVLYTSGTTGPPKGVVLSRRAIAAGLDALAEAWEWTANDTLVHGLPLFHVHGLVLGVLGPLRVGSPLVHTGKPTPRAYAEAKGTLYFGVPTVWSRIVEDPESARALRDARLLVSGSAPLPVPVFERLRELTGHAPVERYGMSETMITLSTRADGERRPGWVGVPVRGVQTRLRDESGVPVPHDGESIGGLQVRGPMLFDGYLGRPDATAASWTEDGWFSTGDVAAIDPDGFHRIVGRESVDLIKSGGYRIGAGEVETALLGHPAVAEAAVVGLADDDLGQRVVAFVVARAGHDQDDLPTALIGHVADQLSVHKRPREVRVVDSLPRNAMGKVQKKALAAGG</sequence>
<evidence type="ECO:0000259" key="4">
    <source>
        <dbReference type="Pfam" id="PF13193"/>
    </source>
</evidence>
<dbReference type="RefSeq" id="WP_170916176.1">
    <property type="nucleotide sequence ID" value="NZ_CP031418.1"/>
</dbReference>
<dbReference type="GO" id="GO:0004467">
    <property type="term" value="F:long-chain fatty acid-CoA ligase activity"/>
    <property type="evidence" value="ECO:0007669"/>
    <property type="project" value="UniProtKB-EC"/>
</dbReference>
<dbReference type="KEGG" id="nfr:ERS450000_05185"/>
<dbReference type="EC" id="6.2.1.3" evidence="5"/>
<accession>A0A0H5P5P8</accession>
<evidence type="ECO:0000313" key="6">
    <source>
        <dbReference type="Proteomes" id="UP000057820"/>
    </source>
</evidence>
<dbReference type="InterPro" id="IPR025110">
    <property type="entry name" value="AMP-bd_C"/>
</dbReference>
<evidence type="ECO:0000259" key="3">
    <source>
        <dbReference type="Pfam" id="PF00501"/>
    </source>
</evidence>
<dbReference type="CDD" id="cd05941">
    <property type="entry name" value="MCS"/>
    <property type="match status" value="1"/>
</dbReference>
<evidence type="ECO:0000256" key="2">
    <source>
        <dbReference type="SAM" id="SignalP"/>
    </source>
</evidence>
<feature type="signal peptide" evidence="2">
    <location>
        <begin position="1"/>
        <end position="18"/>
    </location>
</feature>
<dbReference type="AlphaFoldDB" id="A0A0H5P5P8"/>
<dbReference type="PANTHER" id="PTHR43201">
    <property type="entry name" value="ACYL-COA SYNTHETASE"/>
    <property type="match status" value="1"/>
</dbReference>
<dbReference type="InterPro" id="IPR042099">
    <property type="entry name" value="ANL_N_sf"/>
</dbReference>
<dbReference type="PROSITE" id="PS00455">
    <property type="entry name" value="AMP_BINDING"/>
    <property type="match status" value="1"/>
</dbReference>
<evidence type="ECO:0000313" key="5">
    <source>
        <dbReference type="EMBL" id="CRY82858.1"/>
    </source>
</evidence>
<keyword evidence="2" id="KW-0732">Signal</keyword>
<dbReference type="Gene3D" id="3.30.300.30">
    <property type="match status" value="1"/>
</dbReference>
<reference evidence="6" key="1">
    <citation type="submission" date="2015-03" db="EMBL/GenBank/DDBJ databases">
        <authorList>
            <consortium name="Pathogen Informatics"/>
        </authorList>
    </citation>
    <scope>NUCLEOTIDE SEQUENCE [LARGE SCALE GENOMIC DNA]</scope>
    <source>
        <strain evidence="6">NCTC11134</strain>
        <plasmid evidence="6">2</plasmid>
    </source>
</reference>
<feature type="domain" description="AMP-dependent synthetase/ligase" evidence="3">
    <location>
        <begin position="47"/>
        <end position="340"/>
    </location>
</feature>
<organism evidence="5 6">
    <name type="scientific">Nocardia farcinica</name>
    <dbReference type="NCBI Taxonomy" id="37329"/>
    <lineage>
        <taxon>Bacteria</taxon>
        <taxon>Bacillati</taxon>
        <taxon>Actinomycetota</taxon>
        <taxon>Actinomycetes</taxon>
        <taxon>Mycobacteriales</taxon>
        <taxon>Nocardiaceae</taxon>
        <taxon>Nocardia</taxon>
    </lineage>
</organism>
<dbReference type="Proteomes" id="UP000057820">
    <property type="component" value="Plasmid 2"/>
</dbReference>
<evidence type="ECO:0000256" key="1">
    <source>
        <dbReference type="ARBA" id="ARBA00006432"/>
    </source>
</evidence>
<keyword evidence="5" id="KW-0436">Ligase</keyword>
<feature type="domain" description="AMP-binding enzyme C-terminal" evidence="4">
    <location>
        <begin position="392"/>
        <end position="469"/>
    </location>
</feature>
<dbReference type="SUPFAM" id="SSF56801">
    <property type="entry name" value="Acetyl-CoA synthetase-like"/>
    <property type="match status" value="1"/>
</dbReference>
<dbReference type="Pfam" id="PF13193">
    <property type="entry name" value="AMP-binding_C"/>
    <property type="match status" value="1"/>
</dbReference>
<geneLocation type="plasmid" evidence="5">
    <name>2</name>
</geneLocation>
<name>A0A0H5P5P8_NOCFR</name>
<dbReference type="InterPro" id="IPR020845">
    <property type="entry name" value="AMP-binding_CS"/>
</dbReference>
<comment type="similarity">
    <text evidence="1">Belongs to the ATP-dependent AMP-binding enzyme family.</text>
</comment>
<dbReference type="NCBIfam" id="NF005858">
    <property type="entry name" value="PRK07787.1"/>
    <property type="match status" value="1"/>
</dbReference>
<dbReference type="GO" id="GO:0031956">
    <property type="term" value="F:medium-chain fatty acid-CoA ligase activity"/>
    <property type="evidence" value="ECO:0007669"/>
    <property type="project" value="TreeGrafter"/>
</dbReference>
<dbReference type="InterPro" id="IPR045851">
    <property type="entry name" value="AMP-bd_C_sf"/>
</dbReference>
<dbReference type="InterPro" id="IPR000873">
    <property type="entry name" value="AMP-dep_synth/lig_dom"/>
</dbReference>
<dbReference type="PANTHER" id="PTHR43201:SF8">
    <property type="entry name" value="ACYL-COA SYNTHETASE FAMILY MEMBER 3"/>
    <property type="match status" value="1"/>
</dbReference>
<feature type="chain" id="PRO_5041038202" evidence="2">
    <location>
        <begin position="19"/>
        <end position="479"/>
    </location>
</feature>
<proteinExistence type="inferred from homology"/>
<keyword evidence="5" id="KW-0614">Plasmid</keyword>
<protein>
    <submittedName>
        <fullName evidence="5">Long-chain-fatty-acid--CoA ligase</fullName>
        <ecNumber evidence="5">6.2.1.3</ecNumber>
    </submittedName>
</protein>
<dbReference type="Gene3D" id="3.40.50.12780">
    <property type="entry name" value="N-terminal domain of ligase-like"/>
    <property type="match status" value="1"/>
</dbReference>
<dbReference type="EMBL" id="LN868939">
    <property type="protein sequence ID" value="CRY82858.1"/>
    <property type="molecule type" value="Genomic_DNA"/>
</dbReference>
<gene>
    <name evidence="5" type="primary">fadD_9</name>
    <name evidence="5" type="ORF">ERS450000_05185</name>
</gene>
<dbReference type="Pfam" id="PF00501">
    <property type="entry name" value="AMP-binding"/>
    <property type="match status" value="1"/>
</dbReference>